<accession>A0A9P9FNQ1</accession>
<proteinExistence type="predicted"/>
<keyword evidence="4 7" id="KW-0472">Membrane</keyword>
<evidence type="ECO:0000313" key="10">
    <source>
        <dbReference type="Proteomes" id="UP000738349"/>
    </source>
</evidence>
<feature type="transmembrane region" description="Helical" evidence="7">
    <location>
        <begin position="497"/>
        <end position="517"/>
    </location>
</feature>
<evidence type="ECO:0000256" key="7">
    <source>
        <dbReference type="SAM" id="Phobius"/>
    </source>
</evidence>
<dbReference type="Proteomes" id="UP000738349">
    <property type="component" value="Unassembled WGS sequence"/>
</dbReference>
<dbReference type="SUPFAM" id="SSF103473">
    <property type="entry name" value="MFS general substrate transporter"/>
    <property type="match status" value="1"/>
</dbReference>
<dbReference type="Gene3D" id="1.20.1250.20">
    <property type="entry name" value="MFS general substrate transporter like domains"/>
    <property type="match status" value="1"/>
</dbReference>
<feature type="region of interest" description="Disordered" evidence="6">
    <location>
        <begin position="17"/>
        <end position="41"/>
    </location>
</feature>
<protein>
    <submittedName>
        <fullName evidence="9">MFS transporter</fullName>
    </submittedName>
</protein>
<comment type="subcellular location">
    <subcellularLocation>
        <location evidence="1">Membrane</location>
        <topology evidence="1">Multi-pass membrane protein</topology>
    </subcellularLocation>
</comment>
<feature type="transmembrane region" description="Helical" evidence="7">
    <location>
        <begin position="414"/>
        <end position="439"/>
    </location>
</feature>
<evidence type="ECO:0000256" key="1">
    <source>
        <dbReference type="ARBA" id="ARBA00004141"/>
    </source>
</evidence>
<evidence type="ECO:0000259" key="8">
    <source>
        <dbReference type="PROSITE" id="PS50850"/>
    </source>
</evidence>
<dbReference type="GO" id="GO:0016020">
    <property type="term" value="C:membrane"/>
    <property type="evidence" value="ECO:0007669"/>
    <property type="project" value="UniProtKB-SubCell"/>
</dbReference>
<dbReference type="AlphaFoldDB" id="A0A9P9FNQ1"/>
<feature type="transmembrane region" description="Helical" evidence="7">
    <location>
        <begin position="388"/>
        <end position="408"/>
    </location>
</feature>
<dbReference type="EMBL" id="JAGMUV010000002">
    <property type="protein sequence ID" value="KAH7170002.1"/>
    <property type="molecule type" value="Genomic_DNA"/>
</dbReference>
<reference evidence="9" key="1">
    <citation type="journal article" date="2021" name="Nat. Commun.">
        <title>Genetic determinants of endophytism in the Arabidopsis root mycobiome.</title>
        <authorList>
            <person name="Mesny F."/>
            <person name="Miyauchi S."/>
            <person name="Thiergart T."/>
            <person name="Pickel B."/>
            <person name="Atanasova L."/>
            <person name="Karlsson M."/>
            <person name="Huettel B."/>
            <person name="Barry K.W."/>
            <person name="Haridas S."/>
            <person name="Chen C."/>
            <person name="Bauer D."/>
            <person name="Andreopoulos W."/>
            <person name="Pangilinan J."/>
            <person name="LaButti K."/>
            <person name="Riley R."/>
            <person name="Lipzen A."/>
            <person name="Clum A."/>
            <person name="Drula E."/>
            <person name="Henrissat B."/>
            <person name="Kohler A."/>
            <person name="Grigoriev I.V."/>
            <person name="Martin F.M."/>
            <person name="Hacquard S."/>
        </authorList>
    </citation>
    <scope>NUCLEOTIDE SEQUENCE</scope>
    <source>
        <strain evidence="9">MPI-CAGE-AT-0147</strain>
    </source>
</reference>
<dbReference type="Pfam" id="PF07690">
    <property type="entry name" value="MFS_1"/>
    <property type="match status" value="1"/>
</dbReference>
<gene>
    <name evidence="9" type="ORF">EDB81DRAFT_774224</name>
</gene>
<dbReference type="GO" id="GO:0022857">
    <property type="term" value="F:transmembrane transporter activity"/>
    <property type="evidence" value="ECO:0007669"/>
    <property type="project" value="InterPro"/>
</dbReference>
<evidence type="ECO:0000256" key="3">
    <source>
        <dbReference type="ARBA" id="ARBA00022989"/>
    </source>
</evidence>
<organism evidence="9 10">
    <name type="scientific">Dactylonectria macrodidyma</name>
    <dbReference type="NCBI Taxonomy" id="307937"/>
    <lineage>
        <taxon>Eukaryota</taxon>
        <taxon>Fungi</taxon>
        <taxon>Dikarya</taxon>
        <taxon>Ascomycota</taxon>
        <taxon>Pezizomycotina</taxon>
        <taxon>Sordariomycetes</taxon>
        <taxon>Hypocreomycetidae</taxon>
        <taxon>Hypocreales</taxon>
        <taxon>Nectriaceae</taxon>
        <taxon>Dactylonectria</taxon>
    </lineage>
</organism>
<dbReference type="PANTHER" id="PTHR42718">
    <property type="entry name" value="MAJOR FACILITATOR SUPERFAMILY MULTIDRUG TRANSPORTER MFSC"/>
    <property type="match status" value="1"/>
</dbReference>
<evidence type="ECO:0000256" key="2">
    <source>
        <dbReference type="ARBA" id="ARBA00022692"/>
    </source>
</evidence>
<dbReference type="InterPro" id="IPR036259">
    <property type="entry name" value="MFS_trans_sf"/>
</dbReference>
<evidence type="ECO:0000256" key="4">
    <source>
        <dbReference type="ARBA" id="ARBA00023136"/>
    </source>
</evidence>
<name>A0A9P9FNQ1_9HYPO</name>
<evidence type="ECO:0000256" key="6">
    <source>
        <dbReference type="SAM" id="MobiDB-lite"/>
    </source>
</evidence>
<comment type="caution">
    <text evidence="9">The sequence shown here is derived from an EMBL/GenBank/DDBJ whole genome shotgun (WGS) entry which is preliminary data.</text>
</comment>
<evidence type="ECO:0000256" key="5">
    <source>
        <dbReference type="ARBA" id="ARBA00023180"/>
    </source>
</evidence>
<evidence type="ECO:0000313" key="9">
    <source>
        <dbReference type="EMBL" id="KAH7170002.1"/>
    </source>
</evidence>
<dbReference type="Gene3D" id="1.20.1720.10">
    <property type="entry name" value="Multidrug resistance protein D"/>
    <property type="match status" value="1"/>
</dbReference>
<keyword evidence="2 7" id="KW-0812">Transmembrane</keyword>
<dbReference type="OrthoDB" id="2130629at2759"/>
<feature type="transmembrane region" description="Helical" evidence="7">
    <location>
        <begin position="120"/>
        <end position="139"/>
    </location>
</feature>
<feature type="transmembrane region" description="Helical" evidence="7">
    <location>
        <begin position="361"/>
        <end position="381"/>
    </location>
</feature>
<feature type="transmembrane region" description="Helical" evidence="7">
    <location>
        <begin position="451"/>
        <end position="477"/>
    </location>
</feature>
<keyword evidence="5" id="KW-0325">Glycoprotein</keyword>
<dbReference type="PANTHER" id="PTHR42718:SF27">
    <property type="entry name" value="TRANSPORTER, PUTATIVE-RELATED"/>
    <property type="match status" value="1"/>
</dbReference>
<feature type="transmembrane region" description="Helical" evidence="7">
    <location>
        <begin position="92"/>
        <end position="113"/>
    </location>
</feature>
<feature type="transmembrane region" description="Helical" evidence="7">
    <location>
        <begin position="282"/>
        <end position="302"/>
    </location>
</feature>
<dbReference type="PROSITE" id="PS50850">
    <property type="entry name" value="MFS"/>
    <property type="match status" value="1"/>
</dbReference>
<feature type="domain" description="Major facilitator superfamily (MFS) profile" evidence="8">
    <location>
        <begin position="55"/>
        <end position="521"/>
    </location>
</feature>
<feature type="transmembrane region" description="Helical" evidence="7">
    <location>
        <begin position="250"/>
        <end position="270"/>
    </location>
</feature>
<feature type="transmembrane region" description="Helical" evidence="7">
    <location>
        <begin position="323"/>
        <end position="349"/>
    </location>
</feature>
<keyword evidence="3 7" id="KW-1133">Transmembrane helix</keyword>
<dbReference type="InterPro" id="IPR011701">
    <property type="entry name" value="MFS"/>
</dbReference>
<keyword evidence="10" id="KW-1185">Reference proteome</keyword>
<sequence>MATTTVTQTVLVPSGENELFSESSIPPTPLDDSGNDSSECEKLAPRSSRLQKVVVTIQLSGVTFTSSLINGLVIVGLPAITEDLQLPSSLAFWPASVSGLATASTLLIAGSVADVLGPRGVDLVGCFASGALMIGSGSARKGTELVAMRALQGVGLALHLASSVAIITQLMPKGRSRNLAFSCLGLSQPLGFSVGLVLGGIFVDTIGWRAGWFLSGGLTLLFAVIGVWALPRSPLDRRLVDILEDVKTKIDWVGAILASSFMTLLCYLLAVLSADVTRIKEPFSIVLLALSPVALLCFIGWVHHRVQKERPALIPNSLWKNATFSSICATIALSFAVLNSMELFCSLFFQEIQELPAIQASIRILPCTLVGALVNLIMGFFVHKFPAIWIVTVTSVLCAGSPLLMAVIQPSWPYWGNAFVAQLLQPVSCDALFTVGLIVITDVFPEDTQALAGAVFNTAAQFGSALGLAILQVISTMVTKEQKNMEEIPALMEGYRASFWTMFGFMILCTVIGILGLRRTGKIGLKRD</sequence>
<feature type="transmembrane region" description="Helical" evidence="7">
    <location>
        <begin position="209"/>
        <end position="230"/>
    </location>
</feature>
<dbReference type="InterPro" id="IPR020846">
    <property type="entry name" value="MFS_dom"/>
</dbReference>
<feature type="transmembrane region" description="Helical" evidence="7">
    <location>
        <begin position="53"/>
        <end position="80"/>
    </location>
</feature>
<feature type="transmembrane region" description="Helical" evidence="7">
    <location>
        <begin position="145"/>
        <end position="167"/>
    </location>
</feature>
<feature type="transmembrane region" description="Helical" evidence="7">
    <location>
        <begin position="179"/>
        <end position="203"/>
    </location>
</feature>